<dbReference type="InterPro" id="IPR029035">
    <property type="entry name" value="DHS-like_NAD/FAD-binding_dom"/>
</dbReference>
<gene>
    <name evidence="1" type="ORF">IRI77_05195</name>
</gene>
<sequence length="637" mass="69626">MTPPADLMKAIADDRAVAFLGSGLSLAAGLPDWPGLLKELAQQAHDSGQVTDLEQTQLIEWAGQSDFLMLADALVNKLGRGNFIRFMKEKFGGITAPTEVHRELTRVPFAAYITTNYDTLLEDAWSEVNRKRLEVFTHEDQSELRDPFRNRRPFLVKVHGDIHGPDTLVLGLQDFRKVIHENRAYSRFMEDVLSRFSLVFLGYSLSDPDVLNILDELVTVFDSVPGQHFALVDEARMTNLRAGVFLRNYGIQVVTYKKSAPNHPEVLEFVKALSAKAPAEKVKQLGTMPVIVSNDAATAPLYKALSPLFRLNLAQWSTAALPVCVPRAPMPVPSLETPLPVGSSGMPWDLFHSLRAPSPAAAPHAEAPVLPAVPLRDYCVAQLGASAWEKLSGWHEALKATPAGQLLRVNLDRECLRNDLDRELWSEFLQRLAESGPSPELPFEALTKLAQSSGSRYLLRGRKLETQEALCRYMRLRHLLSMAKATGGATGTAGASVAVSQVAAEDSNTLRIGEVLLGRPGGPSWCTTASYGAFLNAGALAGDLWDGAPGEAVVEIRYTADTLAPEDYLRIATVPDIYSGRVEEANILKPEPGPGDWCWTIHIDDAPNWKPLAPCGVHPTLKLSGAMGQALKLRVVT</sequence>
<accession>A0A7S7NU96</accession>
<proteinExistence type="predicted"/>
<protein>
    <submittedName>
        <fullName evidence="1">SIR2 family protein</fullName>
    </submittedName>
</protein>
<evidence type="ECO:0000313" key="1">
    <source>
        <dbReference type="EMBL" id="QOY89354.1"/>
    </source>
</evidence>
<dbReference type="RefSeq" id="WP_194451016.1">
    <property type="nucleotide sequence ID" value="NZ_CP063849.1"/>
</dbReference>
<dbReference type="KEGG" id="pfer:IRI77_05195"/>
<dbReference type="SUPFAM" id="SSF52467">
    <property type="entry name" value="DHS-like NAD/FAD-binding domain"/>
    <property type="match status" value="1"/>
</dbReference>
<name>A0A7S7NU96_PALFE</name>
<keyword evidence="2" id="KW-1185">Reference proteome</keyword>
<reference evidence="1 2" key="1">
    <citation type="submission" date="2020-10" db="EMBL/GenBank/DDBJ databases">
        <title>Complete genome sequence of Paludibaculum fermentans P105T, a facultatively anaerobic acidobacterium capable of dissimilatory Fe(III) reduction.</title>
        <authorList>
            <person name="Dedysh S.N."/>
            <person name="Beletsky A.V."/>
            <person name="Kulichevskaya I.S."/>
            <person name="Mardanov A.V."/>
            <person name="Ravin N.V."/>
        </authorList>
    </citation>
    <scope>NUCLEOTIDE SEQUENCE [LARGE SCALE GENOMIC DNA]</scope>
    <source>
        <strain evidence="1 2">P105</strain>
    </source>
</reference>
<dbReference type="Proteomes" id="UP000593892">
    <property type="component" value="Chromosome"/>
</dbReference>
<organism evidence="1 2">
    <name type="scientific">Paludibaculum fermentans</name>
    <dbReference type="NCBI Taxonomy" id="1473598"/>
    <lineage>
        <taxon>Bacteria</taxon>
        <taxon>Pseudomonadati</taxon>
        <taxon>Acidobacteriota</taxon>
        <taxon>Terriglobia</taxon>
        <taxon>Bryobacterales</taxon>
        <taxon>Bryobacteraceae</taxon>
        <taxon>Paludibaculum</taxon>
    </lineage>
</organism>
<dbReference type="AlphaFoldDB" id="A0A7S7NU96"/>
<dbReference type="EMBL" id="CP063849">
    <property type="protein sequence ID" value="QOY89354.1"/>
    <property type="molecule type" value="Genomic_DNA"/>
</dbReference>
<dbReference type="Pfam" id="PF13289">
    <property type="entry name" value="SIR2_2"/>
    <property type="match status" value="1"/>
</dbReference>
<evidence type="ECO:0000313" key="2">
    <source>
        <dbReference type="Proteomes" id="UP000593892"/>
    </source>
</evidence>